<dbReference type="OrthoDB" id="10056939at2759"/>
<organism evidence="7 8">
    <name type="scientific">Glonium stellatum</name>
    <dbReference type="NCBI Taxonomy" id="574774"/>
    <lineage>
        <taxon>Eukaryota</taxon>
        <taxon>Fungi</taxon>
        <taxon>Dikarya</taxon>
        <taxon>Ascomycota</taxon>
        <taxon>Pezizomycotina</taxon>
        <taxon>Dothideomycetes</taxon>
        <taxon>Pleosporomycetidae</taxon>
        <taxon>Gloniales</taxon>
        <taxon>Gloniaceae</taxon>
        <taxon>Glonium</taxon>
    </lineage>
</organism>
<dbReference type="SMART" id="SM00355">
    <property type="entry name" value="ZnF_C2H2"/>
    <property type="match status" value="4"/>
</dbReference>
<dbReference type="GO" id="GO:0003677">
    <property type="term" value="F:DNA binding"/>
    <property type="evidence" value="ECO:0007669"/>
    <property type="project" value="UniProtKB-UniRule"/>
</dbReference>
<keyword evidence="2 3" id="KW-0238">DNA-binding</keyword>
<dbReference type="PROSITE" id="PS50071">
    <property type="entry name" value="HOMEOBOX_2"/>
    <property type="match status" value="1"/>
</dbReference>
<dbReference type="GO" id="GO:0005634">
    <property type="term" value="C:nucleus"/>
    <property type="evidence" value="ECO:0007669"/>
    <property type="project" value="UniProtKB-SubCell"/>
</dbReference>
<keyword evidence="2 3" id="KW-0371">Homeobox</keyword>
<dbReference type="GO" id="GO:0008270">
    <property type="term" value="F:zinc ion binding"/>
    <property type="evidence" value="ECO:0007669"/>
    <property type="project" value="UniProtKB-KW"/>
</dbReference>
<feature type="domain" description="C2H2-type" evidence="6">
    <location>
        <begin position="445"/>
        <end position="473"/>
    </location>
</feature>
<proteinExistence type="predicted"/>
<dbReference type="PROSITE" id="PS50157">
    <property type="entry name" value="ZINC_FINGER_C2H2_2"/>
    <property type="match status" value="1"/>
</dbReference>
<comment type="subcellular location">
    <subcellularLocation>
        <location evidence="2 3">Nucleus</location>
    </subcellularLocation>
</comment>
<dbReference type="PROSITE" id="PS00028">
    <property type="entry name" value="ZINC_FINGER_C2H2_1"/>
    <property type="match status" value="1"/>
</dbReference>
<keyword evidence="8" id="KW-1185">Reference proteome</keyword>
<evidence type="ECO:0000313" key="7">
    <source>
        <dbReference type="EMBL" id="OCL04494.1"/>
    </source>
</evidence>
<keyword evidence="1" id="KW-0863">Zinc-finger</keyword>
<feature type="domain" description="Homeobox" evidence="5">
    <location>
        <begin position="208"/>
        <end position="268"/>
    </location>
</feature>
<keyword evidence="2 3" id="KW-0539">Nucleus</keyword>
<evidence type="ECO:0000313" key="8">
    <source>
        <dbReference type="Proteomes" id="UP000250140"/>
    </source>
</evidence>
<dbReference type="SUPFAM" id="SSF46689">
    <property type="entry name" value="Homeodomain-like"/>
    <property type="match status" value="1"/>
</dbReference>
<evidence type="ECO:0000256" key="2">
    <source>
        <dbReference type="PROSITE-ProRule" id="PRU00108"/>
    </source>
</evidence>
<gene>
    <name evidence="7" type="ORF">AOQ84DRAFT_391515</name>
</gene>
<dbReference type="EMBL" id="KV750491">
    <property type="protein sequence ID" value="OCL04494.1"/>
    <property type="molecule type" value="Genomic_DNA"/>
</dbReference>
<dbReference type="InterPro" id="IPR001356">
    <property type="entry name" value="HD"/>
</dbReference>
<dbReference type="SMART" id="SM00389">
    <property type="entry name" value="HOX"/>
    <property type="match status" value="1"/>
</dbReference>
<evidence type="ECO:0000259" key="5">
    <source>
        <dbReference type="PROSITE" id="PS50071"/>
    </source>
</evidence>
<dbReference type="Gene3D" id="1.10.10.60">
    <property type="entry name" value="Homeodomain-like"/>
    <property type="match status" value="1"/>
</dbReference>
<feature type="region of interest" description="Disordered" evidence="4">
    <location>
        <begin position="166"/>
        <end position="188"/>
    </location>
</feature>
<dbReference type="InterPro" id="IPR009057">
    <property type="entry name" value="Homeodomain-like_sf"/>
</dbReference>
<evidence type="ECO:0000259" key="6">
    <source>
        <dbReference type="PROSITE" id="PS50157"/>
    </source>
</evidence>
<reference evidence="7 8" key="1">
    <citation type="journal article" date="2016" name="Nat. Commun.">
        <title>Ectomycorrhizal ecology is imprinted in the genome of the dominant symbiotic fungus Cenococcum geophilum.</title>
        <authorList>
            <consortium name="DOE Joint Genome Institute"/>
            <person name="Peter M."/>
            <person name="Kohler A."/>
            <person name="Ohm R.A."/>
            <person name="Kuo A."/>
            <person name="Krutzmann J."/>
            <person name="Morin E."/>
            <person name="Arend M."/>
            <person name="Barry K.W."/>
            <person name="Binder M."/>
            <person name="Choi C."/>
            <person name="Clum A."/>
            <person name="Copeland A."/>
            <person name="Grisel N."/>
            <person name="Haridas S."/>
            <person name="Kipfer T."/>
            <person name="LaButti K."/>
            <person name="Lindquist E."/>
            <person name="Lipzen A."/>
            <person name="Maire R."/>
            <person name="Meier B."/>
            <person name="Mihaltcheva S."/>
            <person name="Molinier V."/>
            <person name="Murat C."/>
            <person name="Poggeler S."/>
            <person name="Quandt C.A."/>
            <person name="Sperisen C."/>
            <person name="Tritt A."/>
            <person name="Tisserant E."/>
            <person name="Crous P.W."/>
            <person name="Henrissat B."/>
            <person name="Nehls U."/>
            <person name="Egli S."/>
            <person name="Spatafora J.W."/>
            <person name="Grigoriev I.V."/>
            <person name="Martin F.M."/>
        </authorList>
    </citation>
    <scope>NUCLEOTIDE SEQUENCE [LARGE SCALE GENOMIC DNA]</scope>
    <source>
        <strain evidence="7 8">CBS 207.34</strain>
    </source>
</reference>
<dbReference type="Pfam" id="PF00046">
    <property type="entry name" value="Homeodomain"/>
    <property type="match status" value="1"/>
</dbReference>
<accession>A0A8E2ETC8</accession>
<protein>
    <submittedName>
        <fullName evidence="7">Uncharacterized protein</fullName>
    </submittedName>
</protein>
<evidence type="ECO:0000256" key="4">
    <source>
        <dbReference type="SAM" id="MobiDB-lite"/>
    </source>
</evidence>
<dbReference type="AlphaFoldDB" id="A0A8E2ETC8"/>
<keyword evidence="1" id="KW-0862">Zinc</keyword>
<dbReference type="InterPro" id="IPR013087">
    <property type="entry name" value="Znf_C2H2_type"/>
</dbReference>
<evidence type="ECO:0000256" key="3">
    <source>
        <dbReference type="RuleBase" id="RU000682"/>
    </source>
</evidence>
<dbReference type="Proteomes" id="UP000250140">
    <property type="component" value="Unassembled WGS sequence"/>
</dbReference>
<evidence type="ECO:0000256" key="1">
    <source>
        <dbReference type="PROSITE-ProRule" id="PRU00042"/>
    </source>
</evidence>
<keyword evidence="1" id="KW-0479">Metal-binding</keyword>
<dbReference type="CDD" id="cd00086">
    <property type="entry name" value="homeodomain"/>
    <property type="match status" value="1"/>
</dbReference>
<sequence>MDTLQRPAVQNQKQASFLCSPSELYSVEELPERKHPNTDFSSNLELSEFSYSGNYNILRAADNSCMTSVNGPKASLHNYVDFNLAESYVDNTEKVREVSEPQFMSLSLDPAPTIPANSSPFEFLQTDARMHHLDLADSTELDDSWIGQYLNDPVPELSNQLFSMPSATIPSEQSPLNHSSRPNGRSSTRIPSRIIKQTVSSIFQSITPKKKSSLYRISPEARVILEEQFQSSPYPCVEDVAQLAQLTSLKPSTIKNWFNNTRARKSFHGQCATTEAGLLRAADLSQGNGKGPDASSIISVASVASSKVSKSSSNFSIKRYLEVSIDDEPVAKSAISNAANQGESNTDEWSSKYLWRIQASRQIIDPDMEEDLADATSDIHPRSIISSIESSTPASSCASFMSSSGRARRRGRRRYIKDEYAFSSNVNRHLGFKRTRPFKIERSTFFCTFCEKPFSKKYEWRRHEESVHMPARVWVCLAKTDVFYLKCPFCPETLPSAEHMSTHCYLECLEKPIEERSFNRKDHLKQHIQRVHQKRGNGNLEDIRDILNEWGQQTVHLKPNHPALYCGFCQLRFENWESRVKHVAQHFAKGLDLSSWWPVPAVDGEDRCWQS</sequence>
<name>A0A8E2ETC8_9PEZI</name>
<feature type="DNA-binding region" description="Homeobox" evidence="2">
    <location>
        <begin position="210"/>
        <end position="269"/>
    </location>
</feature>